<dbReference type="EMBL" id="LT934123">
    <property type="protein sequence ID" value="VAI69820.1"/>
    <property type="molecule type" value="Genomic_DNA"/>
</dbReference>
<keyword evidence="3" id="KW-1185">Reference proteome</keyword>
<feature type="region of interest" description="Disordered" evidence="1">
    <location>
        <begin position="1"/>
        <end position="21"/>
    </location>
</feature>
<dbReference type="Gramene" id="TRITD7Av1G025350.1">
    <property type="protein sequence ID" value="TRITD7Av1G025350.1"/>
    <property type="gene ID" value="TRITD7Av1G025350"/>
</dbReference>
<accession>A0A9R0Z3I4</accession>
<name>A0A9R0Z3I4_TRITD</name>
<dbReference type="AlphaFoldDB" id="A0A9R0Z3I4"/>
<proteinExistence type="predicted"/>
<evidence type="ECO:0000256" key="1">
    <source>
        <dbReference type="SAM" id="MobiDB-lite"/>
    </source>
</evidence>
<dbReference type="Proteomes" id="UP000324705">
    <property type="component" value="Chromosome 7A"/>
</dbReference>
<reference evidence="2 3" key="1">
    <citation type="submission" date="2017-09" db="EMBL/GenBank/DDBJ databases">
        <authorList>
            <consortium name="International Durum Wheat Genome Sequencing Consortium (IDWGSC)"/>
            <person name="Milanesi L."/>
        </authorList>
    </citation>
    <scope>NUCLEOTIDE SEQUENCE [LARGE SCALE GENOMIC DNA]</scope>
    <source>
        <strain evidence="3">cv. Svevo</strain>
    </source>
</reference>
<evidence type="ECO:0000313" key="3">
    <source>
        <dbReference type="Proteomes" id="UP000324705"/>
    </source>
</evidence>
<sequence>MRWSPSPAETFSPSHSTAPQCHLSRLTHRRILPIERNARVRDDGDAQTATIFLLFSTATKRSFYDKELIGEQQLHRVTWYKTNILFPKRNISCNFIRWKSIQNKERIGIYIHMGC</sequence>
<feature type="compositionally biased region" description="Polar residues" evidence="1">
    <location>
        <begin position="7"/>
        <end position="19"/>
    </location>
</feature>
<protein>
    <submittedName>
        <fullName evidence="2">Uncharacterized protein</fullName>
    </submittedName>
</protein>
<evidence type="ECO:0000313" key="2">
    <source>
        <dbReference type="EMBL" id="VAI69820.1"/>
    </source>
</evidence>
<gene>
    <name evidence="2" type="ORF">TRITD_7Av1G025350</name>
</gene>
<organism evidence="2 3">
    <name type="scientific">Triticum turgidum subsp. durum</name>
    <name type="common">Durum wheat</name>
    <name type="synonym">Triticum durum</name>
    <dbReference type="NCBI Taxonomy" id="4567"/>
    <lineage>
        <taxon>Eukaryota</taxon>
        <taxon>Viridiplantae</taxon>
        <taxon>Streptophyta</taxon>
        <taxon>Embryophyta</taxon>
        <taxon>Tracheophyta</taxon>
        <taxon>Spermatophyta</taxon>
        <taxon>Magnoliopsida</taxon>
        <taxon>Liliopsida</taxon>
        <taxon>Poales</taxon>
        <taxon>Poaceae</taxon>
        <taxon>BOP clade</taxon>
        <taxon>Pooideae</taxon>
        <taxon>Triticodae</taxon>
        <taxon>Triticeae</taxon>
        <taxon>Triticinae</taxon>
        <taxon>Triticum</taxon>
    </lineage>
</organism>